<dbReference type="SUPFAM" id="SSF51197">
    <property type="entry name" value="Clavaminate synthase-like"/>
    <property type="match status" value="1"/>
</dbReference>
<gene>
    <name evidence="1" type="ORF">K504DRAFT_474314</name>
</gene>
<name>A0A6G1JR53_9PLEO</name>
<keyword evidence="2" id="KW-1185">Reference proteome</keyword>
<sequence length="126" mass="13696">MPVESGPHAVHGVCNYRLPSFQTWATGCLFFNPALFHAAGHNTTNLRIYNIQRSANLLQISSAFGKPMESIDTLELALVGNVGEGYPFPTNLDRRVPETAGMAPDSEQDGEISVLLQAMYDDSRAG</sequence>
<organism evidence="1 2">
    <name type="scientific">Pleomassaria siparia CBS 279.74</name>
    <dbReference type="NCBI Taxonomy" id="1314801"/>
    <lineage>
        <taxon>Eukaryota</taxon>
        <taxon>Fungi</taxon>
        <taxon>Dikarya</taxon>
        <taxon>Ascomycota</taxon>
        <taxon>Pezizomycotina</taxon>
        <taxon>Dothideomycetes</taxon>
        <taxon>Pleosporomycetidae</taxon>
        <taxon>Pleosporales</taxon>
        <taxon>Pleomassariaceae</taxon>
        <taxon>Pleomassaria</taxon>
    </lineage>
</organism>
<accession>A0A6G1JR53</accession>
<protein>
    <submittedName>
        <fullName evidence="1">Uncharacterized protein</fullName>
    </submittedName>
</protein>
<proteinExistence type="predicted"/>
<evidence type="ECO:0000313" key="1">
    <source>
        <dbReference type="EMBL" id="KAF2703086.1"/>
    </source>
</evidence>
<dbReference type="Proteomes" id="UP000799428">
    <property type="component" value="Unassembled WGS sequence"/>
</dbReference>
<dbReference type="AlphaFoldDB" id="A0A6G1JR53"/>
<reference evidence="1" key="1">
    <citation type="journal article" date="2020" name="Stud. Mycol.">
        <title>101 Dothideomycetes genomes: a test case for predicting lifestyles and emergence of pathogens.</title>
        <authorList>
            <person name="Haridas S."/>
            <person name="Albert R."/>
            <person name="Binder M."/>
            <person name="Bloem J."/>
            <person name="Labutti K."/>
            <person name="Salamov A."/>
            <person name="Andreopoulos B."/>
            <person name="Baker S."/>
            <person name="Barry K."/>
            <person name="Bills G."/>
            <person name="Bluhm B."/>
            <person name="Cannon C."/>
            <person name="Castanera R."/>
            <person name="Culley D."/>
            <person name="Daum C."/>
            <person name="Ezra D."/>
            <person name="Gonzalez J."/>
            <person name="Henrissat B."/>
            <person name="Kuo A."/>
            <person name="Liang C."/>
            <person name="Lipzen A."/>
            <person name="Lutzoni F."/>
            <person name="Magnuson J."/>
            <person name="Mondo S."/>
            <person name="Nolan M."/>
            <person name="Ohm R."/>
            <person name="Pangilinan J."/>
            <person name="Park H.-J."/>
            <person name="Ramirez L."/>
            <person name="Alfaro M."/>
            <person name="Sun H."/>
            <person name="Tritt A."/>
            <person name="Yoshinaga Y."/>
            <person name="Zwiers L.-H."/>
            <person name="Turgeon B."/>
            <person name="Goodwin S."/>
            <person name="Spatafora J."/>
            <person name="Crous P."/>
            <person name="Grigoriev I."/>
        </authorList>
    </citation>
    <scope>NUCLEOTIDE SEQUENCE</scope>
    <source>
        <strain evidence="1">CBS 279.74</strain>
    </source>
</reference>
<dbReference type="OrthoDB" id="187894at2759"/>
<dbReference type="EMBL" id="MU005790">
    <property type="protein sequence ID" value="KAF2703086.1"/>
    <property type="molecule type" value="Genomic_DNA"/>
</dbReference>
<evidence type="ECO:0000313" key="2">
    <source>
        <dbReference type="Proteomes" id="UP000799428"/>
    </source>
</evidence>